<comment type="caution">
    <text evidence="1">The sequence shown here is derived from an EMBL/GenBank/DDBJ whole genome shotgun (WGS) entry which is preliminary data.</text>
</comment>
<organism evidence="1 2">
    <name type="scientific">Rhizobium giardinii</name>
    <dbReference type="NCBI Taxonomy" id="56731"/>
    <lineage>
        <taxon>Bacteria</taxon>
        <taxon>Pseudomonadati</taxon>
        <taxon>Pseudomonadota</taxon>
        <taxon>Alphaproteobacteria</taxon>
        <taxon>Hyphomicrobiales</taxon>
        <taxon>Rhizobiaceae</taxon>
        <taxon>Rhizobium/Agrobacterium group</taxon>
        <taxon>Rhizobium</taxon>
    </lineage>
</organism>
<dbReference type="EMBL" id="JACHBK010000016">
    <property type="protein sequence ID" value="MBB5538983.1"/>
    <property type="molecule type" value="Genomic_DNA"/>
</dbReference>
<sequence length="140" mass="14718">MTPMTLTAATAKIATAPQSALRPPLPCSLPACFTMIVLSRCEIEVCMPFMHAQIAPQGFATRPNDGSSAHDPARATIALRHFAQQQRNSTASLHGRAAVLLQESAEGGFGLSATPAFELSGHDVVECDADFIVGLSVLLT</sequence>
<name>A0A7W8XCK4_9HYPH</name>
<proteinExistence type="predicted"/>
<protein>
    <submittedName>
        <fullName evidence="1">Uncharacterized protein</fullName>
    </submittedName>
</protein>
<evidence type="ECO:0000313" key="1">
    <source>
        <dbReference type="EMBL" id="MBB5538983.1"/>
    </source>
</evidence>
<keyword evidence="2" id="KW-1185">Reference proteome</keyword>
<evidence type="ECO:0000313" key="2">
    <source>
        <dbReference type="Proteomes" id="UP000585507"/>
    </source>
</evidence>
<reference evidence="1 2" key="1">
    <citation type="submission" date="2020-08" db="EMBL/GenBank/DDBJ databases">
        <title>Genomic Encyclopedia of Type Strains, Phase IV (KMG-V): Genome sequencing to study the core and pangenomes of soil and plant-associated prokaryotes.</title>
        <authorList>
            <person name="Whitman W."/>
        </authorList>
    </citation>
    <scope>NUCLEOTIDE SEQUENCE [LARGE SCALE GENOMIC DNA]</scope>
    <source>
        <strain evidence="1 2">SEMIA 4084</strain>
    </source>
</reference>
<dbReference type="AlphaFoldDB" id="A0A7W8XCK4"/>
<gene>
    <name evidence="1" type="ORF">GGD55_005726</name>
</gene>
<dbReference type="Proteomes" id="UP000585507">
    <property type="component" value="Unassembled WGS sequence"/>
</dbReference>
<accession>A0A7W8XCK4</accession>